<dbReference type="Proteomes" id="UP000233837">
    <property type="component" value="Unassembled WGS sequence"/>
</dbReference>
<feature type="region of interest" description="Disordered" evidence="1">
    <location>
        <begin position="26"/>
        <end position="46"/>
    </location>
</feature>
<keyword evidence="3" id="KW-1185">Reference proteome</keyword>
<organism evidence="2 3">
    <name type="scientific">Dendrobium catenatum</name>
    <dbReference type="NCBI Taxonomy" id="906689"/>
    <lineage>
        <taxon>Eukaryota</taxon>
        <taxon>Viridiplantae</taxon>
        <taxon>Streptophyta</taxon>
        <taxon>Embryophyta</taxon>
        <taxon>Tracheophyta</taxon>
        <taxon>Spermatophyta</taxon>
        <taxon>Magnoliopsida</taxon>
        <taxon>Liliopsida</taxon>
        <taxon>Asparagales</taxon>
        <taxon>Orchidaceae</taxon>
        <taxon>Epidendroideae</taxon>
        <taxon>Malaxideae</taxon>
        <taxon>Dendrobiinae</taxon>
        <taxon>Dendrobium</taxon>
    </lineage>
</organism>
<reference evidence="2 3" key="2">
    <citation type="journal article" date="2017" name="Nature">
        <title>The Apostasia genome and the evolution of orchids.</title>
        <authorList>
            <person name="Zhang G.Q."/>
            <person name="Liu K.W."/>
            <person name="Li Z."/>
            <person name="Lohaus R."/>
            <person name="Hsiao Y.Y."/>
            <person name="Niu S.C."/>
            <person name="Wang J.Y."/>
            <person name="Lin Y.C."/>
            <person name="Xu Q."/>
            <person name="Chen L.J."/>
            <person name="Yoshida K."/>
            <person name="Fujiwara S."/>
            <person name="Wang Z.W."/>
            <person name="Zhang Y.Q."/>
            <person name="Mitsuda N."/>
            <person name="Wang M."/>
            <person name="Liu G.H."/>
            <person name="Pecoraro L."/>
            <person name="Huang H.X."/>
            <person name="Xiao X.J."/>
            <person name="Lin M."/>
            <person name="Wu X.Y."/>
            <person name="Wu W.L."/>
            <person name="Chen Y.Y."/>
            <person name="Chang S.B."/>
            <person name="Sakamoto S."/>
            <person name="Ohme-Takagi M."/>
            <person name="Yagi M."/>
            <person name="Zeng S.J."/>
            <person name="Shen C.Y."/>
            <person name="Yeh C.M."/>
            <person name="Luo Y.B."/>
            <person name="Tsai W.C."/>
            <person name="Van de Peer Y."/>
            <person name="Liu Z.J."/>
        </authorList>
    </citation>
    <scope>NUCLEOTIDE SEQUENCE [LARGE SCALE GENOMIC DNA]</scope>
    <source>
        <tissue evidence="2">The whole plant</tissue>
    </source>
</reference>
<evidence type="ECO:0000313" key="3">
    <source>
        <dbReference type="Proteomes" id="UP000233837"/>
    </source>
</evidence>
<protein>
    <submittedName>
        <fullName evidence="2">Uncharacterized protein</fullName>
    </submittedName>
</protein>
<proteinExistence type="predicted"/>
<gene>
    <name evidence="2" type="ORF">MA16_Dca013736</name>
</gene>
<evidence type="ECO:0000256" key="1">
    <source>
        <dbReference type="SAM" id="MobiDB-lite"/>
    </source>
</evidence>
<accession>A0A2I0VWC5</accession>
<dbReference type="EMBL" id="KZ503168">
    <property type="protein sequence ID" value="PKU67706.1"/>
    <property type="molecule type" value="Genomic_DNA"/>
</dbReference>
<feature type="compositionally biased region" description="Basic and acidic residues" evidence="1">
    <location>
        <begin position="139"/>
        <end position="158"/>
    </location>
</feature>
<sequence>MIEKNKSESVGLRKDSARVVRMQRVRSHYPVGQNGRKPLQSTQAGRWKSRWESSISDTQALFEDKLIDKDVNEEDKEINLQGQADGVDQNLSLVQNIETKQTTENERKPAKAPLDSTRMGVSEDRNVEAETQDAANIEFSKDKDDIELIKPEDLKDEIQISPDGAHFMSHELSG</sequence>
<name>A0A2I0VWC5_9ASPA</name>
<feature type="region of interest" description="Disordered" evidence="1">
    <location>
        <begin position="98"/>
        <end position="174"/>
    </location>
</feature>
<evidence type="ECO:0000313" key="2">
    <source>
        <dbReference type="EMBL" id="PKU67706.1"/>
    </source>
</evidence>
<dbReference type="AlphaFoldDB" id="A0A2I0VWC5"/>
<reference evidence="2 3" key="1">
    <citation type="journal article" date="2016" name="Sci. Rep.">
        <title>The Dendrobium catenatum Lindl. genome sequence provides insights into polysaccharide synthase, floral development and adaptive evolution.</title>
        <authorList>
            <person name="Zhang G.Q."/>
            <person name="Xu Q."/>
            <person name="Bian C."/>
            <person name="Tsai W.C."/>
            <person name="Yeh C.M."/>
            <person name="Liu K.W."/>
            <person name="Yoshida K."/>
            <person name="Zhang L.S."/>
            <person name="Chang S.B."/>
            <person name="Chen F."/>
            <person name="Shi Y."/>
            <person name="Su Y.Y."/>
            <person name="Zhang Y.Q."/>
            <person name="Chen L.J."/>
            <person name="Yin Y."/>
            <person name="Lin M."/>
            <person name="Huang H."/>
            <person name="Deng H."/>
            <person name="Wang Z.W."/>
            <person name="Zhu S.L."/>
            <person name="Zhao X."/>
            <person name="Deng C."/>
            <person name="Niu S.C."/>
            <person name="Huang J."/>
            <person name="Wang M."/>
            <person name="Liu G.H."/>
            <person name="Yang H.J."/>
            <person name="Xiao X.J."/>
            <person name="Hsiao Y.Y."/>
            <person name="Wu W.L."/>
            <person name="Chen Y.Y."/>
            <person name="Mitsuda N."/>
            <person name="Ohme-Takagi M."/>
            <person name="Luo Y.B."/>
            <person name="Van de Peer Y."/>
            <person name="Liu Z.J."/>
        </authorList>
    </citation>
    <scope>NUCLEOTIDE SEQUENCE [LARGE SCALE GENOMIC DNA]</scope>
    <source>
        <tissue evidence="2">The whole plant</tissue>
    </source>
</reference>